<name>A0A0D0BN48_9AGAM</name>
<dbReference type="OrthoDB" id="3246731at2759"/>
<organism evidence="1 2">
    <name type="scientific">Paxillus rubicundulus Ve08.2h10</name>
    <dbReference type="NCBI Taxonomy" id="930991"/>
    <lineage>
        <taxon>Eukaryota</taxon>
        <taxon>Fungi</taxon>
        <taxon>Dikarya</taxon>
        <taxon>Basidiomycota</taxon>
        <taxon>Agaricomycotina</taxon>
        <taxon>Agaricomycetes</taxon>
        <taxon>Agaricomycetidae</taxon>
        <taxon>Boletales</taxon>
        <taxon>Paxilineae</taxon>
        <taxon>Paxillaceae</taxon>
        <taxon>Paxillus</taxon>
    </lineage>
</organism>
<reference evidence="1 2" key="1">
    <citation type="submission" date="2014-04" db="EMBL/GenBank/DDBJ databases">
        <authorList>
            <consortium name="DOE Joint Genome Institute"/>
            <person name="Kuo A."/>
            <person name="Kohler A."/>
            <person name="Jargeat P."/>
            <person name="Nagy L.G."/>
            <person name="Floudas D."/>
            <person name="Copeland A."/>
            <person name="Barry K.W."/>
            <person name="Cichocki N."/>
            <person name="Veneault-Fourrey C."/>
            <person name="LaButti K."/>
            <person name="Lindquist E.A."/>
            <person name="Lipzen A."/>
            <person name="Lundell T."/>
            <person name="Morin E."/>
            <person name="Murat C."/>
            <person name="Sun H."/>
            <person name="Tunlid A."/>
            <person name="Henrissat B."/>
            <person name="Grigoriev I.V."/>
            <person name="Hibbett D.S."/>
            <person name="Martin F."/>
            <person name="Nordberg H.P."/>
            <person name="Cantor M.N."/>
            <person name="Hua S.X."/>
        </authorList>
    </citation>
    <scope>NUCLEOTIDE SEQUENCE [LARGE SCALE GENOMIC DNA]</scope>
    <source>
        <strain evidence="1 2">Ve08.2h10</strain>
    </source>
</reference>
<evidence type="ECO:0000313" key="2">
    <source>
        <dbReference type="Proteomes" id="UP000054538"/>
    </source>
</evidence>
<accession>A0A0D0BN48</accession>
<dbReference type="EMBL" id="KN830248">
    <property type="protein sequence ID" value="KIK72967.1"/>
    <property type="molecule type" value="Genomic_DNA"/>
</dbReference>
<sequence length="70" mass="7750">MFSLASSDPHPNIQQTLTFIQNGGAKAQAWLKDKETAKFVLPTIYQPMSLIEPYVWKASASTTNGNEQAH</sequence>
<proteinExistence type="predicted"/>
<keyword evidence="2" id="KW-1185">Reference proteome</keyword>
<dbReference type="InParanoid" id="A0A0D0BN48"/>
<evidence type="ECO:0000313" key="1">
    <source>
        <dbReference type="EMBL" id="KIK72967.1"/>
    </source>
</evidence>
<reference evidence="2" key="2">
    <citation type="submission" date="2015-01" db="EMBL/GenBank/DDBJ databases">
        <title>Evolutionary Origins and Diversification of the Mycorrhizal Mutualists.</title>
        <authorList>
            <consortium name="DOE Joint Genome Institute"/>
            <consortium name="Mycorrhizal Genomics Consortium"/>
            <person name="Kohler A."/>
            <person name="Kuo A."/>
            <person name="Nagy L.G."/>
            <person name="Floudas D."/>
            <person name="Copeland A."/>
            <person name="Barry K.W."/>
            <person name="Cichocki N."/>
            <person name="Veneault-Fourrey C."/>
            <person name="LaButti K."/>
            <person name="Lindquist E.A."/>
            <person name="Lipzen A."/>
            <person name="Lundell T."/>
            <person name="Morin E."/>
            <person name="Murat C."/>
            <person name="Riley R."/>
            <person name="Ohm R."/>
            <person name="Sun H."/>
            <person name="Tunlid A."/>
            <person name="Henrissat B."/>
            <person name="Grigoriev I.V."/>
            <person name="Hibbett D.S."/>
            <person name="Martin F."/>
        </authorList>
    </citation>
    <scope>NUCLEOTIDE SEQUENCE [LARGE SCALE GENOMIC DNA]</scope>
    <source>
        <strain evidence="2">Ve08.2h10</strain>
    </source>
</reference>
<protein>
    <submittedName>
        <fullName evidence="1">Uncharacterized protein</fullName>
    </submittedName>
</protein>
<dbReference type="HOGENOM" id="CLU_2758554_0_0_1"/>
<gene>
    <name evidence="1" type="ORF">PAXRUDRAFT_21383</name>
</gene>
<dbReference type="AlphaFoldDB" id="A0A0D0BN48"/>
<dbReference type="Proteomes" id="UP000054538">
    <property type="component" value="Unassembled WGS sequence"/>
</dbReference>